<gene>
    <name evidence="10" type="ORF">BJG266_LOCUS4256</name>
    <name evidence="11" type="ORF">QVE165_LOCUS10674</name>
</gene>
<dbReference type="InterPro" id="IPR009600">
    <property type="entry name" value="PIG-U"/>
</dbReference>
<proteinExistence type="inferred from homology"/>
<evidence type="ECO:0000313" key="13">
    <source>
        <dbReference type="Proteomes" id="UP000663877"/>
    </source>
</evidence>
<keyword evidence="4" id="KW-0337">GPI-anchor biosynthesis</keyword>
<feature type="transmembrane region" description="Helical" evidence="9">
    <location>
        <begin position="145"/>
        <end position="167"/>
    </location>
</feature>
<evidence type="ECO:0000313" key="12">
    <source>
        <dbReference type="Proteomes" id="UP000663832"/>
    </source>
</evidence>
<comment type="similarity">
    <text evidence="3">Belongs to the PIGU family.</text>
</comment>
<dbReference type="EMBL" id="CAJNOI010000010">
    <property type="protein sequence ID" value="CAF0783340.1"/>
    <property type="molecule type" value="Genomic_DNA"/>
</dbReference>
<keyword evidence="12" id="KW-1185">Reference proteome</keyword>
<keyword evidence="5 9" id="KW-0812">Transmembrane</keyword>
<dbReference type="EMBL" id="CAJNOM010000050">
    <property type="protein sequence ID" value="CAF0923388.1"/>
    <property type="molecule type" value="Genomic_DNA"/>
</dbReference>
<dbReference type="PANTHER" id="PTHR13121:SF0">
    <property type="entry name" value="PHOSPHATIDYLINOSITOL GLYCAN ANCHOR BIOSYNTHESIS CLASS U PROTEIN"/>
    <property type="match status" value="1"/>
</dbReference>
<dbReference type="UniPathway" id="UPA00196"/>
<feature type="transmembrane region" description="Helical" evidence="9">
    <location>
        <begin position="315"/>
        <end position="340"/>
    </location>
</feature>
<name>A0A813RNG7_9BILA</name>
<dbReference type="GO" id="GO:0016255">
    <property type="term" value="P:attachment of GPI anchor to protein"/>
    <property type="evidence" value="ECO:0007669"/>
    <property type="project" value="InterPro"/>
</dbReference>
<dbReference type="OrthoDB" id="549017at2759"/>
<keyword evidence="8 9" id="KW-0472">Membrane</keyword>
<comment type="caution">
    <text evidence="10">The sequence shown here is derived from an EMBL/GenBank/DDBJ whole genome shotgun (WGS) entry which is preliminary data.</text>
</comment>
<feature type="transmembrane region" description="Helical" evidence="9">
    <location>
        <begin position="352"/>
        <end position="375"/>
    </location>
</feature>
<comment type="pathway">
    <text evidence="2">Glycolipid biosynthesis; glycosylphosphatidylinositol-anchor biosynthesis.</text>
</comment>
<dbReference type="Proteomes" id="UP000663832">
    <property type="component" value="Unassembled WGS sequence"/>
</dbReference>
<evidence type="ECO:0000313" key="11">
    <source>
        <dbReference type="EMBL" id="CAF0923388.1"/>
    </source>
</evidence>
<evidence type="ECO:0000256" key="1">
    <source>
        <dbReference type="ARBA" id="ARBA00004477"/>
    </source>
</evidence>
<evidence type="ECO:0000256" key="9">
    <source>
        <dbReference type="SAM" id="Phobius"/>
    </source>
</evidence>
<feature type="transmembrane region" description="Helical" evidence="9">
    <location>
        <begin position="387"/>
        <end position="411"/>
    </location>
</feature>
<dbReference type="InterPro" id="IPR023298">
    <property type="entry name" value="ATPase_P-typ_TM_dom_sf"/>
</dbReference>
<evidence type="ECO:0008006" key="14">
    <source>
        <dbReference type="Google" id="ProtNLM"/>
    </source>
</evidence>
<dbReference type="SUPFAM" id="SSF81665">
    <property type="entry name" value="Calcium ATPase, transmembrane domain M"/>
    <property type="match status" value="1"/>
</dbReference>
<dbReference type="Proteomes" id="UP000663877">
    <property type="component" value="Unassembled WGS sequence"/>
</dbReference>
<reference evidence="10" key="1">
    <citation type="submission" date="2021-02" db="EMBL/GenBank/DDBJ databases">
        <authorList>
            <person name="Nowell W R."/>
        </authorList>
    </citation>
    <scope>NUCLEOTIDE SEQUENCE</scope>
</reference>
<evidence type="ECO:0000256" key="6">
    <source>
        <dbReference type="ARBA" id="ARBA00022824"/>
    </source>
</evidence>
<evidence type="ECO:0000256" key="4">
    <source>
        <dbReference type="ARBA" id="ARBA00022502"/>
    </source>
</evidence>
<comment type="subcellular location">
    <subcellularLocation>
        <location evidence="1">Endoplasmic reticulum membrane</location>
        <topology evidence="1">Multi-pass membrane protein</topology>
    </subcellularLocation>
</comment>
<dbReference type="AlphaFoldDB" id="A0A813RNG7"/>
<feature type="transmembrane region" description="Helical" evidence="9">
    <location>
        <begin position="7"/>
        <end position="25"/>
    </location>
</feature>
<evidence type="ECO:0000256" key="3">
    <source>
        <dbReference type="ARBA" id="ARBA00010026"/>
    </source>
</evidence>
<protein>
    <recommendedName>
        <fullName evidence="14">Phosphatidylinositol glycan anchor biosynthesis class U protein</fullName>
    </recommendedName>
</protein>
<feature type="transmembrane region" description="Helical" evidence="9">
    <location>
        <begin position="285"/>
        <end position="303"/>
    </location>
</feature>
<evidence type="ECO:0000313" key="10">
    <source>
        <dbReference type="EMBL" id="CAF0783340.1"/>
    </source>
</evidence>
<evidence type="ECO:0000256" key="2">
    <source>
        <dbReference type="ARBA" id="ARBA00004687"/>
    </source>
</evidence>
<evidence type="ECO:0000256" key="8">
    <source>
        <dbReference type="ARBA" id="ARBA00023136"/>
    </source>
</evidence>
<sequence length="436" mass="51017">MFDGIESLYIGLGLILRIFLVFSQTRLRNYFEQSGEFVTPLNSWKRVIEGIYLRKLNVSPFLGSVVHETPLSLCFYSKLHTITNGHVESLFIIADLISGFLAYRAAYYILHRLFDQQLKDKATYKDERKMFLLTKADVQKNAYRVLLCAMVNPLSIGTCVAKSSLVFHNLLLTMTFYFFVTYQLLPFILTLCLASSISLYPIVLIVPGLVQFSNNTNNKRSIVRVIFVLVLFIMVNIGILYLNFYLNHQSWSFVDAIYSFIFHVPDYTPNIGIFWYFFTEMFDHFRSLFVWTFQMHVLIVYLLPFTIRLRNDPAFLFWLLCAIFCIFKSYPAYGDVAFYFNYLPIWSFLFRYVRQGLVITCMMIVAALMTPITWYLWIYAGSANANFYFAMTFIFNIAQTFLLSDLIYAYLKQQFFIKNGLTIPRINGVEGQLEFT</sequence>
<evidence type="ECO:0000256" key="7">
    <source>
        <dbReference type="ARBA" id="ARBA00022989"/>
    </source>
</evidence>
<feature type="transmembrane region" description="Helical" evidence="9">
    <location>
        <begin position="256"/>
        <end position="278"/>
    </location>
</feature>
<dbReference type="PANTHER" id="PTHR13121">
    <property type="entry name" value="GPI TRANSAMIDASE COMPONENT PIG-U"/>
    <property type="match status" value="1"/>
</dbReference>
<dbReference type="Pfam" id="PF06728">
    <property type="entry name" value="PIG-U"/>
    <property type="match status" value="1"/>
</dbReference>
<evidence type="ECO:0000256" key="5">
    <source>
        <dbReference type="ARBA" id="ARBA00022692"/>
    </source>
</evidence>
<dbReference type="GO" id="GO:0006506">
    <property type="term" value="P:GPI anchor biosynthetic process"/>
    <property type="evidence" value="ECO:0007669"/>
    <property type="project" value="UniProtKB-UniPathway"/>
</dbReference>
<feature type="transmembrane region" description="Helical" evidence="9">
    <location>
        <begin position="187"/>
        <end position="210"/>
    </location>
</feature>
<keyword evidence="6" id="KW-0256">Endoplasmic reticulum</keyword>
<dbReference type="GO" id="GO:0042765">
    <property type="term" value="C:GPI-anchor transamidase complex"/>
    <property type="evidence" value="ECO:0007669"/>
    <property type="project" value="InterPro"/>
</dbReference>
<organism evidence="10 13">
    <name type="scientific">Adineta steineri</name>
    <dbReference type="NCBI Taxonomy" id="433720"/>
    <lineage>
        <taxon>Eukaryota</taxon>
        <taxon>Metazoa</taxon>
        <taxon>Spiralia</taxon>
        <taxon>Gnathifera</taxon>
        <taxon>Rotifera</taxon>
        <taxon>Eurotatoria</taxon>
        <taxon>Bdelloidea</taxon>
        <taxon>Adinetida</taxon>
        <taxon>Adinetidae</taxon>
        <taxon>Adineta</taxon>
    </lineage>
</organism>
<accession>A0A813RNG7</accession>
<keyword evidence="7 9" id="KW-1133">Transmembrane helix</keyword>
<feature type="transmembrane region" description="Helical" evidence="9">
    <location>
        <begin position="222"/>
        <end position="244"/>
    </location>
</feature>